<gene>
    <name evidence="2" type="ORF">ENJ12_08485</name>
</gene>
<evidence type="ECO:0000313" key="2">
    <source>
        <dbReference type="EMBL" id="HEC06873.1"/>
    </source>
</evidence>
<protein>
    <recommendedName>
        <fullName evidence="3">Seryl-tRNA synthetase</fullName>
    </recommendedName>
</protein>
<keyword evidence="1" id="KW-0812">Transmembrane</keyword>
<reference evidence="2" key="1">
    <citation type="journal article" date="2020" name="mSystems">
        <title>Genome- and Community-Level Interaction Insights into Carbon Utilization and Element Cycling Functions of Hydrothermarchaeota in Hydrothermal Sediment.</title>
        <authorList>
            <person name="Zhou Z."/>
            <person name="Liu Y."/>
            <person name="Xu W."/>
            <person name="Pan J."/>
            <person name="Luo Z.H."/>
            <person name="Li M."/>
        </authorList>
    </citation>
    <scope>NUCLEOTIDE SEQUENCE [LARGE SCALE GENOMIC DNA]</scope>
    <source>
        <strain evidence="2">HyVt-458</strain>
    </source>
</reference>
<evidence type="ECO:0000256" key="1">
    <source>
        <dbReference type="SAM" id="Phobius"/>
    </source>
</evidence>
<dbReference type="Proteomes" id="UP000886339">
    <property type="component" value="Unassembled WGS sequence"/>
</dbReference>
<keyword evidence="1" id="KW-1133">Transmembrane helix</keyword>
<feature type="transmembrane region" description="Helical" evidence="1">
    <location>
        <begin position="7"/>
        <end position="24"/>
    </location>
</feature>
<organism evidence="2">
    <name type="scientific">Thiolapillus brandeum</name>
    <dbReference type="NCBI Taxonomy" id="1076588"/>
    <lineage>
        <taxon>Bacteria</taxon>
        <taxon>Pseudomonadati</taxon>
        <taxon>Pseudomonadota</taxon>
        <taxon>Gammaproteobacteria</taxon>
        <taxon>Chromatiales</taxon>
        <taxon>Sedimenticolaceae</taxon>
        <taxon>Thiolapillus</taxon>
    </lineage>
</organism>
<sequence>MNIWLQIGSAVVVVLMLVFLYPAAKHWLTNGPKAKKGDWQAAAIPLLLVVGFVILLIMMVR</sequence>
<name>A0A831W8H4_9GAMM</name>
<feature type="transmembrane region" description="Helical" evidence="1">
    <location>
        <begin position="39"/>
        <end position="60"/>
    </location>
</feature>
<proteinExistence type="predicted"/>
<evidence type="ECO:0008006" key="3">
    <source>
        <dbReference type="Google" id="ProtNLM"/>
    </source>
</evidence>
<dbReference type="AlphaFoldDB" id="A0A831W8H4"/>
<dbReference type="EMBL" id="DRLF01000295">
    <property type="protein sequence ID" value="HEC06873.1"/>
    <property type="molecule type" value="Genomic_DNA"/>
</dbReference>
<keyword evidence="1" id="KW-0472">Membrane</keyword>
<comment type="caution">
    <text evidence="2">The sequence shown here is derived from an EMBL/GenBank/DDBJ whole genome shotgun (WGS) entry which is preliminary data.</text>
</comment>
<accession>A0A831W8H4</accession>